<dbReference type="STRING" id="33960.TY91_06085"/>
<dbReference type="EMBL" id="AYYR01000053">
    <property type="protein sequence ID" value="KRM75446.1"/>
    <property type="molecule type" value="Genomic_DNA"/>
</dbReference>
<evidence type="ECO:0000313" key="1">
    <source>
        <dbReference type="EMBL" id="KRM75446.1"/>
    </source>
</evidence>
<dbReference type="AlphaFoldDB" id="A0A0R2BHG8"/>
<proteinExistence type="predicted"/>
<accession>A0A0R2BHG8</accession>
<dbReference type="GO" id="GO:0006261">
    <property type="term" value="P:DNA-templated DNA replication"/>
    <property type="evidence" value="ECO:0007669"/>
    <property type="project" value="TreeGrafter"/>
</dbReference>
<dbReference type="NCBIfam" id="TIGR00678">
    <property type="entry name" value="holB"/>
    <property type="match status" value="1"/>
</dbReference>
<dbReference type="PANTHER" id="PTHR11669">
    <property type="entry name" value="REPLICATION FACTOR C / DNA POLYMERASE III GAMMA-TAU SUBUNIT"/>
    <property type="match status" value="1"/>
</dbReference>
<dbReference type="InterPro" id="IPR004622">
    <property type="entry name" value="DNA_pol_HolB"/>
</dbReference>
<dbReference type="Proteomes" id="UP000051845">
    <property type="component" value="Unassembled WGS sequence"/>
</dbReference>
<evidence type="ECO:0000313" key="2">
    <source>
        <dbReference type="Proteomes" id="UP000051845"/>
    </source>
</evidence>
<name>A0A0R2BHG8_SECCO</name>
<organism evidence="1 2">
    <name type="scientific">Secundilactobacillus collinoides DSM 20515 = JCM 1123</name>
    <dbReference type="NCBI Taxonomy" id="1423733"/>
    <lineage>
        <taxon>Bacteria</taxon>
        <taxon>Bacillati</taxon>
        <taxon>Bacillota</taxon>
        <taxon>Bacilli</taxon>
        <taxon>Lactobacillales</taxon>
        <taxon>Lactobacillaceae</taxon>
        <taxon>Secundilactobacillus</taxon>
    </lineage>
</organism>
<gene>
    <name evidence="1" type="ORF">FC82_GL002317</name>
</gene>
<dbReference type="PANTHER" id="PTHR11669:SF8">
    <property type="entry name" value="DNA POLYMERASE III SUBUNIT DELTA"/>
    <property type="match status" value="1"/>
</dbReference>
<dbReference type="NCBIfam" id="NF005972">
    <property type="entry name" value="PRK08058.1"/>
    <property type="match status" value="1"/>
</dbReference>
<dbReference type="InterPro" id="IPR050238">
    <property type="entry name" value="DNA_Rep/Repair_Clamp_Loader"/>
</dbReference>
<dbReference type="GO" id="GO:0003887">
    <property type="term" value="F:DNA-directed DNA polymerase activity"/>
    <property type="evidence" value="ECO:0007669"/>
    <property type="project" value="InterPro"/>
</dbReference>
<dbReference type="InterPro" id="IPR027417">
    <property type="entry name" value="P-loop_NTPase"/>
</dbReference>
<comment type="caution">
    <text evidence="1">The sequence shown here is derived from an EMBL/GenBank/DDBJ whole genome shotgun (WGS) entry which is preliminary data.</text>
</comment>
<dbReference type="PATRIC" id="fig|1423733.4.peg.2432"/>
<dbReference type="Pfam" id="PF13177">
    <property type="entry name" value="DNA_pol3_delta2"/>
    <property type="match status" value="1"/>
</dbReference>
<dbReference type="RefSeq" id="WP_056996827.1">
    <property type="nucleotide sequence ID" value="NZ_AYYR01000053.1"/>
</dbReference>
<protein>
    <submittedName>
        <fullName evidence="1">DNA polymerase III subunit delta</fullName>
    </submittedName>
</protein>
<reference evidence="1 2" key="1">
    <citation type="journal article" date="2015" name="Genome Announc.">
        <title>Expanding the biotechnology potential of lactobacilli through comparative genomics of 213 strains and associated genera.</title>
        <authorList>
            <person name="Sun Z."/>
            <person name="Harris H.M."/>
            <person name="McCann A."/>
            <person name="Guo C."/>
            <person name="Argimon S."/>
            <person name="Zhang W."/>
            <person name="Yang X."/>
            <person name="Jeffery I.B."/>
            <person name="Cooney J.C."/>
            <person name="Kagawa T.F."/>
            <person name="Liu W."/>
            <person name="Song Y."/>
            <person name="Salvetti E."/>
            <person name="Wrobel A."/>
            <person name="Rasinkangas P."/>
            <person name="Parkhill J."/>
            <person name="Rea M.C."/>
            <person name="O'Sullivan O."/>
            <person name="Ritari J."/>
            <person name="Douillard F.P."/>
            <person name="Paul Ross R."/>
            <person name="Yang R."/>
            <person name="Briner A.E."/>
            <person name="Felis G.E."/>
            <person name="de Vos W.M."/>
            <person name="Barrangou R."/>
            <person name="Klaenhammer T.R."/>
            <person name="Caufield P.W."/>
            <person name="Cui Y."/>
            <person name="Zhang H."/>
            <person name="O'Toole P.W."/>
        </authorList>
    </citation>
    <scope>NUCLEOTIDE SEQUENCE [LARGE SCALE GENOMIC DNA]</scope>
    <source>
        <strain evidence="1 2">DSM 20515</strain>
    </source>
</reference>
<sequence length="337" mass="36936">MITKTTINEAQEKQPKLYSHFLHLVQQTRLSHAYLFAGLAGCGKKAVAQVVAMALFCENPGADGAPCGECTECQRILAGDNPDVVMVAPDGQRIKVDQVRYIKDEFAKSPVEGNMKIFIIEGADTLTTNAANSLLKFIEEPVANRVIFLLTTNKSLILPTIISRTQLVEFSPVPADVFATELASEGISQKQTVLLSQLTNSLEQAKLLTTDDWLGHLQHELARWFAQLAKRDATAFVTVQTGLMPLGPDRDKQGIILDAIIILWQTTLMVKYQQPNLDQPFPDSQADMEAVAQSITQQDLLAIVTQALATKKALNGNMNFQSIVETLSLSALDDLAE</sequence>
<dbReference type="Gene3D" id="3.40.50.300">
    <property type="entry name" value="P-loop containing nucleotide triphosphate hydrolases"/>
    <property type="match status" value="1"/>
</dbReference>
<dbReference type="SUPFAM" id="SSF52540">
    <property type="entry name" value="P-loop containing nucleoside triphosphate hydrolases"/>
    <property type="match status" value="1"/>
</dbReference>
<dbReference type="GO" id="GO:0008408">
    <property type="term" value="F:3'-5' exonuclease activity"/>
    <property type="evidence" value="ECO:0007669"/>
    <property type="project" value="InterPro"/>
</dbReference>